<feature type="region of interest" description="Disordered" evidence="1">
    <location>
        <begin position="183"/>
        <end position="205"/>
    </location>
</feature>
<dbReference type="Pfam" id="PF00226">
    <property type="entry name" value="DnaJ"/>
    <property type="match status" value="1"/>
</dbReference>
<reference evidence="4" key="1">
    <citation type="journal article" date="2018" name="Gigascience">
        <title>Genome assembly of the Pink Ipe (Handroanthus impetiginosus, Bignoniaceae), a highly valued, ecologically keystone Neotropical timber forest tree.</title>
        <authorList>
            <person name="Silva-Junior O.B."/>
            <person name="Grattapaglia D."/>
            <person name="Novaes E."/>
            <person name="Collevatti R.G."/>
        </authorList>
    </citation>
    <scope>NUCLEOTIDE SEQUENCE [LARGE SCALE GENOMIC DNA]</scope>
    <source>
        <strain evidence="4">cv. UFG-1</strain>
    </source>
</reference>
<dbReference type="STRING" id="429701.A0A2G9G626"/>
<accession>A0A2G9G626</accession>
<name>A0A2G9G626_9LAMI</name>
<comment type="caution">
    <text evidence="3">The sequence shown here is derived from an EMBL/GenBank/DDBJ whole genome shotgun (WGS) entry which is preliminary data.</text>
</comment>
<dbReference type="Proteomes" id="UP000231279">
    <property type="component" value="Unassembled WGS sequence"/>
</dbReference>
<dbReference type="PANTHER" id="PTHR45090">
    <property type="entry name" value="CHAPERONE PROTEIN DNAJ 20 CHLOROPLASTIC"/>
    <property type="match status" value="1"/>
</dbReference>
<dbReference type="InterPro" id="IPR018253">
    <property type="entry name" value="DnaJ_domain_CS"/>
</dbReference>
<evidence type="ECO:0000313" key="4">
    <source>
        <dbReference type="Proteomes" id="UP000231279"/>
    </source>
</evidence>
<dbReference type="GO" id="GO:0009507">
    <property type="term" value="C:chloroplast"/>
    <property type="evidence" value="ECO:0007669"/>
    <property type="project" value="TreeGrafter"/>
</dbReference>
<keyword evidence="4" id="KW-1185">Reference proteome</keyword>
<dbReference type="InterPro" id="IPR001623">
    <property type="entry name" value="DnaJ_domain"/>
</dbReference>
<dbReference type="PROSITE" id="PS50076">
    <property type="entry name" value="DNAJ_2"/>
    <property type="match status" value="1"/>
</dbReference>
<gene>
    <name evidence="3" type="ORF">CDL12_26743</name>
</gene>
<dbReference type="PROSITE" id="PS00636">
    <property type="entry name" value="DNAJ_1"/>
    <property type="match status" value="1"/>
</dbReference>
<dbReference type="InterPro" id="IPR053232">
    <property type="entry name" value="DnaJ_C/III_chloroplastic"/>
</dbReference>
<dbReference type="EMBL" id="NKXS01006767">
    <property type="protein sequence ID" value="PIN00759.1"/>
    <property type="molecule type" value="Genomic_DNA"/>
</dbReference>
<dbReference type="InterPro" id="IPR036869">
    <property type="entry name" value="J_dom_sf"/>
</dbReference>
<dbReference type="SUPFAM" id="SSF46565">
    <property type="entry name" value="Chaperone J-domain"/>
    <property type="match status" value="1"/>
</dbReference>
<dbReference type="CDD" id="cd06257">
    <property type="entry name" value="DnaJ"/>
    <property type="match status" value="1"/>
</dbReference>
<sequence length="205" mass="23641">MSFCKISSTSKAPFHLFPNSNHPNKTLIAEDISFKFQVPKSRISIRNPSGSGRRSRHTARIRAFYAPTAGSQESLYELLEISETGSTLSDIKNGYKKMARKYHPDVSPPERVDENTRRFIMVKEAYETLSNPHTRALYDRDLANGSGSGFSVRRPYQYNDQRMAEAGEWKQRWQTQLEELKRRSMNPSSGRMSWGARMRAQRRTT</sequence>
<evidence type="ECO:0000256" key="1">
    <source>
        <dbReference type="SAM" id="MobiDB-lite"/>
    </source>
</evidence>
<proteinExistence type="predicted"/>
<feature type="domain" description="J" evidence="2">
    <location>
        <begin position="74"/>
        <end position="142"/>
    </location>
</feature>
<dbReference type="OrthoDB" id="445556at2759"/>
<dbReference type="AlphaFoldDB" id="A0A2G9G626"/>
<evidence type="ECO:0000259" key="2">
    <source>
        <dbReference type="PROSITE" id="PS50076"/>
    </source>
</evidence>
<dbReference type="PANTHER" id="PTHR45090:SF4">
    <property type="entry name" value="J DOMAIN-CONTAINING PROTEIN"/>
    <property type="match status" value="1"/>
</dbReference>
<organism evidence="3 4">
    <name type="scientific">Handroanthus impetiginosus</name>
    <dbReference type="NCBI Taxonomy" id="429701"/>
    <lineage>
        <taxon>Eukaryota</taxon>
        <taxon>Viridiplantae</taxon>
        <taxon>Streptophyta</taxon>
        <taxon>Embryophyta</taxon>
        <taxon>Tracheophyta</taxon>
        <taxon>Spermatophyta</taxon>
        <taxon>Magnoliopsida</taxon>
        <taxon>eudicotyledons</taxon>
        <taxon>Gunneridae</taxon>
        <taxon>Pentapetalae</taxon>
        <taxon>asterids</taxon>
        <taxon>lamiids</taxon>
        <taxon>Lamiales</taxon>
        <taxon>Bignoniaceae</taxon>
        <taxon>Crescentiina</taxon>
        <taxon>Tabebuia alliance</taxon>
        <taxon>Handroanthus</taxon>
    </lineage>
</organism>
<evidence type="ECO:0000313" key="3">
    <source>
        <dbReference type="EMBL" id="PIN00759.1"/>
    </source>
</evidence>
<dbReference type="SMART" id="SM00271">
    <property type="entry name" value="DnaJ"/>
    <property type="match status" value="1"/>
</dbReference>
<protein>
    <recommendedName>
        <fullName evidence="2">J domain-containing protein</fullName>
    </recommendedName>
</protein>
<dbReference type="PRINTS" id="PR00625">
    <property type="entry name" value="JDOMAIN"/>
</dbReference>
<dbReference type="Gene3D" id="1.10.287.110">
    <property type="entry name" value="DnaJ domain"/>
    <property type="match status" value="1"/>
</dbReference>